<feature type="compositionally biased region" description="Polar residues" evidence="1">
    <location>
        <begin position="321"/>
        <end position="342"/>
    </location>
</feature>
<feature type="compositionally biased region" description="Polar residues" evidence="1">
    <location>
        <begin position="185"/>
        <end position="197"/>
    </location>
</feature>
<keyword evidence="3" id="KW-1185">Reference proteome</keyword>
<proteinExistence type="predicted"/>
<comment type="caution">
    <text evidence="2">The sequence shown here is derived from an EMBL/GenBank/DDBJ whole genome shotgun (WGS) entry which is preliminary data.</text>
</comment>
<evidence type="ECO:0000313" key="2">
    <source>
        <dbReference type="EMBL" id="KAK2592724.1"/>
    </source>
</evidence>
<accession>A0AAJ0FUY2</accession>
<feature type="region of interest" description="Disordered" evidence="1">
    <location>
        <begin position="745"/>
        <end position="790"/>
    </location>
</feature>
<name>A0AAJ0FUY2_9HYPO</name>
<evidence type="ECO:0000256" key="1">
    <source>
        <dbReference type="SAM" id="MobiDB-lite"/>
    </source>
</evidence>
<feature type="compositionally biased region" description="Polar residues" evidence="1">
    <location>
        <begin position="495"/>
        <end position="516"/>
    </location>
</feature>
<dbReference type="EMBL" id="JASWJB010000249">
    <property type="protein sequence ID" value="KAK2592724.1"/>
    <property type="molecule type" value="Genomic_DNA"/>
</dbReference>
<dbReference type="AlphaFoldDB" id="A0AAJ0FUY2"/>
<gene>
    <name evidence="2" type="ORF">QQS21_009567</name>
</gene>
<reference evidence="2" key="1">
    <citation type="submission" date="2023-06" db="EMBL/GenBank/DDBJ databases">
        <title>Conoideocrella luteorostrata (Hypocreales: Clavicipitaceae), a potential biocontrol fungus for elongate hemlock scale in United States Christmas tree production areas.</title>
        <authorList>
            <person name="Barrett H."/>
            <person name="Lovett B."/>
            <person name="Macias A.M."/>
            <person name="Stajich J.E."/>
            <person name="Kasson M.T."/>
        </authorList>
    </citation>
    <scope>NUCLEOTIDE SEQUENCE</scope>
    <source>
        <strain evidence="2">ARSEF 14590</strain>
    </source>
</reference>
<feature type="compositionally biased region" description="Low complexity" evidence="1">
    <location>
        <begin position="524"/>
        <end position="537"/>
    </location>
</feature>
<feature type="compositionally biased region" description="Polar residues" evidence="1">
    <location>
        <begin position="255"/>
        <end position="291"/>
    </location>
</feature>
<organism evidence="2 3">
    <name type="scientific">Conoideocrella luteorostrata</name>
    <dbReference type="NCBI Taxonomy" id="1105319"/>
    <lineage>
        <taxon>Eukaryota</taxon>
        <taxon>Fungi</taxon>
        <taxon>Dikarya</taxon>
        <taxon>Ascomycota</taxon>
        <taxon>Pezizomycotina</taxon>
        <taxon>Sordariomycetes</taxon>
        <taxon>Hypocreomycetidae</taxon>
        <taxon>Hypocreales</taxon>
        <taxon>Clavicipitaceae</taxon>
        <taxon>Conoideocrella</taxon>
    </lineage>
</organism>
<feature type="region of interest" description="Disordered" evidence="1">
    <location>
        <begin position="98"/>
        <end position="118"/>
    </location>
</feature>
<evidence type="ECO:0000313" key="3">
    <source>
        <dbReference type="Proteomes" id="UP001251528"/>
    </source>
</evidence>
<feature type="region of interest" description="Disordered" evidence="1">
    <location>
        <begin position="495"/>
        <end position="542"/>
    </location>
</feature>
<protein>
    <submittedName>
        <fullName evidence="2">Uncharacterized protein</fullName>
    </submittedName>
</protein>
<feature type="region of interest" description="Disordered" evidence="1">
    <location>
        <begin position="184"/>
        <end position="350"/>
    </location>
</feature>
<dbReference type="Proteomes" id="UP001251528">
    <property type="component" value="Unassembled WGS sequence"/>
</dbReference>
<sequence>MGFLNFLHRRSSRDGASDRSFSLQSSRSVLASSRHSLATSNVSRRASFEKLYNAAESHTERQQVSGTSMPYRLGIHADTVNSDSLPLATIPRAGNLHRLPDIDAKPPTHHIPHPSFTSSKSLKYAHAPGYIDLLDAHGGIRPYDFRSRVQAAGVRDYGEDVAERNMGENGVDVRSAASRKFYARQNRSSLQTPSIASHGQEPDQSTYGGSTYGGSEAGEGSLIDDLTATTKRPVPRLVLEPRQEISGVVAGRPSAQRSKSWDSKSFVSATGSASHHPGSQRNHFNSVQSSKAARHSASERSREQPNTGRYWISTERPVIDNVSNSSRWESRPCSGSRSRSMSPPNVPRYRPRNRIAAMDKEDGYSNAGHGMENCSEHTTYTKRALTPGLDSRSVSLRGEFQSGGLDRGCVSNSEDDSELGISLPAVHIRAAKPRLVAVAPPPHRLEWQNAVRRAVEESLANLPLSADLKAILELSENDLTLNDISQKVPVRHSSLRQGFTTCSSTPTTDLSDYSSGHTERPHSRQTTTTSIASSSGTGVYRKTGSTMMMDGGSSVGDDCHSSPTIAVADYDTMVTTGIPTEVEHELRLPELCKGISQRNGIMEIDSYECLTSDFSDVDSFTEKRRHILNDDESLLFNDDGFGDLGTNLPGLVAHNTNAAPNDCMICHIVANLQGSTVSSGSCSHNGSMSRKQRLRALGYDYDSDESDPEPVRASALKRGRTKKLIGGSGGGLRRLKLVDDRIDEASEEERGAAGYSQPRHEVRRKSKFVGQEKGLPSIVVHDDGNIADTE</sequence>